<accession>X1FB27</accession>
<dbReference type="InterPro" id="IPR043472">
    <property type="entry name" value="Macro_dom-like"/>
</dbReference>
<name>X1FB27_9ZZZZ</name>
<proteinExistence type="predicted"/>
<dbReference type="EMBL" id="BART01041517">
    <property type="protein sequence ID" value="GAH26594.1"/>
    <property type="molecule type" value="Genomic_DNA"/>
</dbReference>
<evidence type="ECO:0000313" key="1">
    <source>
        <dbReference type="EMBL" id="GAH26594.1"/>
    </source>
</evidence>
<reference evidence="1" key="1">
    <citation type="journal article" date="2014" name="Front. Microbiol.">
        <title>High frequency of phylogenetically diverse reductive dehalogenase-homologous genes in deep subseafloor sedimentary metagenomes.</title>
        <authorList>
            <person name="Kawai M."/>
            <person name="Futagami T."/>
            <person name="Toyoda A."/>
            <person name="Takaki Y."/>
            <person name="Nishi S."/>
            <person name="Hori S."/>
            <person name="Arai W."/>
            <person name="Tsubouchi T."/>
            <person name="Morono Y."/>
            <person name="Uchiyama I."/>
            <person name="Ito T."/>
            <person name="Fujiyama A."/>
            <person name="Inagaki F."/>
            <person name="Takami H."/>
        </authorList>
    </citation>
    <scope>NUCLEOTIDE SEQUENCE</scope>
    <source>
        <strain evidence="1">Expedition CK06-06</strain>
    </source>
</reference>
<organism evidence="1">
    <name type="scientific">marine sediment metagenome</name>
    <dbReference type="NCBI Taxonomy" id="412755"/>
    <lineage>
        <taxon>unclassified sequences</taxon>
        <taxon>metagenomes</taxon>
        <taxon>ecological metagenomes</taxon>
    </lineage>
</organism>
<dbReference type="Gene3D" id="3.40.220.10">
    <property type="entry name" value="Leucine Aminopeptidase, subunit E, domain 1"/>
    <property type="match status" value="1"/>
</dbReference>
<feature type="non-terminal residue" evidence="1">
    <location>
        <position position="1"/>
    </location>
</feature>
<protein>
    <submittedName>
        <fullName evidence="1">Uncharacterized protein</fullName>
    </submittedName>
</protein>
<dbReference type="AlphaFoldDB" id="X1FB27"/>
<sequence>TPGRYPNGTYQKIHSLNIVEFDNKKLPDIKTGVKTAKAVTSGVYLARDLVNLPPNIATPTKMA</sequence>
<feature type="non-terminal residue" evidence="1">
    <location>
        <position position="63"/>
    </location>
</feature>
<comment type="caution">
    <text evidence="1">The sequence shown here is derived from an EMBL/GenBank/DDBJ whole genome shotgun (WGS) entry which is preliminary data.</text>
</comment>
<gene>
    <name evidence="1" type="ORF">S01H4_66751</name>
</gene>